<reference evidence="1" key="1">
    <citation type="submission" date="2024-03" db="EMBL/GenBank/DDBJ databases">
        <title>Novel Streptomyces species of biotechnological and ecological value are a feature of Machair soil.</title>
        <authorList>
            <person name="Prole J.R."/>
            <person name="Goodfellow M."/>
            <person name="Allenby N."/>
            <person name="Ward A.C."/>
        </authorList>
    </citation>
    <scope>NUCLEOTIDE SEQUENCE</scope>
    <source>
        <strain evidence="1">MS2.AVA.5</strain>
    </source>
</reference>
<evidence type="ECO:0000313" key="1">
    <source>
        <dbReference type="EMBL" id="MEJ8633095.1"/>
    </source>
</evidence>
<accession>A0ACC6PNW5</accession>
<name>A0ACC6PNW5_9ACTN</name>
<evidence type="ECO:0000313" key="2">
    <source>
        <dbReference type="Proteomes" id="UP001377168"/>
    </source>
</evidence>
<gene>
    <name evidence="1" type="ORF">WKI67_06770</name>
</gene>
<proteinExistence type="predicted"/>
<keyword evidence="2" id="KW-1185">Reference proteome</keyword>
<comment type="caution">
    <text evidence="1">The sequence shown here is derived from an EMBL/GenBank/DDBJ whole genome shotgun (WGS) entry which is preliminary data.</text>
</comment>
<sequence>MTISERRVEHGESKESVGDLVSQASQQLSQLVREELRLAQAEMTQKGKRFGKGGGMFGGAGIVAFIGLQALAATAIAALVLVLPLWAAALIITCVLFVIAAILAAMGKKQVGMATPPTPERAIDSIKADVAEIKERAHR</sequence>
<organism evidence="1 2">
    <name type="scientific">Streptomyces achmelvichensis</name>
    <dbReference type="NCBI Taxonomy" id="3134111"/>
    <lineage>
        <taxon>Bacteria</taxon>
        <taxon>Bacillati</taxon>
        <taxon>Actinomycetota</taxon>
        <taxon>Actinomycetes</taxon>
        <taxon>Kitasatosporales</taxon>
        <taxon>Streptomycetaceae</taxon>
        <taxon>Streptomyces</taxon>
    </lineage>
</organism>
<protein>
    <submittedName>
        <fullName evidence="1">Phage holin family protein</fullName>
    </submittedName>
</protein>
<dbReference type="Proteomes" id="UP001377168">
    <property type="component" value="Unassembled WGS sequence"/>
</dbReference>
<dbReference type="EMBL" id="JBBKAJ010000022">
    <property type="protein sequence ID" value="MEJ8633095.1"/>
    <property type="molecule type" value="Genomic_DNA"/>
</dbReference>